<dbReference type="EC" id="2.4.-.-" evidence="1"/>
<evidence type="ECO:0000313" key="2">
    <source>
        <dbReference type="Proteomes" id="UP001595818"/>
    </source>
</evidence>
<name>A0ABV9T2C1_9BACT</name>
<sequence>MKKLLIATKAQYGYHVDPYKYGYYIKESYEITHISWDFGLPRAPEKGLKTIYISRKGNKILRYYRFLKEIHREIRSQSYDIVFMVYFAGCSLIKLLNPGKTFNIDIRTATDTKNETVNFLKDALLKWECARFEHLTILSHGLAERLGMRNYHYLPLGGEPFCKKDKNFEKAHFLYVGTLENRNLITFVRGFHRFLKVDEASNASTLLTIIGDGPGNELAEIRDYIHQHALEKHIVTTGYIQNDNLSAHFDLANIGVSFVPMTPYYDHQPPTKTYEYLLSGMPVLATATTENRKIIDESCGVLMRDDEEAVAAGLEEIVKKLGHFDSRTIRMRCRESAWSNISQKNLKPYLDSLSSPADFSFHSQLQA</sequence>
<reference evidence="2" key="1">
    <citation type="journal article" date="2019" name="Int. J. Syst. Evol. Microbiol.">
        <title>The Global Catalogue of Microorganisms (GCM) 10K type strain sequencing project: providing services to taxonomists for standard genome sequencing and annotation.</title>
        <authorList>
            <consortium name="The Broad Institute Genomics Platform"/>
            <consortium name="The Broad Institute Genome Sequencing Center for Infectious Disease"/>
            <person name="Wu L."/>
            <person name="Ma J."/>
        </authorList>
    </citation>
    <scope>NUCLEOTIDE SEQUENCE [LARGE SCALE GENOMIC DNA]</scope>
    <source>
        <strain evidence="2">CGMCC 4.7466</strain>
    </source>
</reference>
<dbReference type="RefSeq" id="WP_377065459.1">
    <property type="nucleotide sequence ID" value="NZ_JBHSJJ010000007.1"/>
</dbReference>
<keyword evidence="1" id="KW-0808">Transferase</keyword>
<dbReference type="Proteomes" id="UP001595818">
    <property type="component" value="Unassembled WGS sequence"/>
</dbReference>
<accession>A0ABV9T2C1</accession>
<proteinExistence type="predicted"/>
<protein>
    <submittedName>
        <fullName evidence="1">Glycosyltransferase</fullName>
        <ecNumber evidence="1">2.4.-.-</ecNumber>
    </submittedName>
</protein>
<keyword evidence="1" id="KW-0328">Glycosyltransferase</keyword>
<dbReference type="Gene3D" id="3.40.50.2000">
    <property type="entry name" value="Glycogen Phosphorylase B"/>
    <property type="match status" value="1"/>
</dbReference>
<organism evidence="1 2">
    <name type="scientific">Negadavirga shengliensis</name>
    <dbReference type="NCBI Taxonomy" id="1389218"/>
    <lineage>
        <taxon>Bacteria</taxon>
        <taxon>Pseudomonadati</taxon>
        <taxon>Bacteroidota</taxon>
        <taxon>Cytophagia</taxon>
        <taxon>Cytophagales</taxon>
        <taxon>Cyclobacteriaceae</taxon>
        <taxon>Negadavirga</taxon>
    </lineage>
</organism>
<keyword evidence="2" id="KW-1185">Reference proteome</keyword>
<dbReference type="SUPFAM" id="SSF53756">
    <property type="entry name" value="UDP-Glycosyltransferase/glycogen phosphorylase"/>
    <property type="match status" value="1"/>
</dbReference>
<dbReference type="EMBL" id="JBHSJJ010000007">
    <property type="protein sequence ID" value="MFC4872880.1"/>
    <property type="molecule type" value="Genomic_DNA"/>
</dbReference>
<dbReference type="GO" id="GO:0016757">
    <property type="term" value="F:glycosyltransferase activity"/>
    <property type="evidence" value="ECO:0007669"/>
    <property type="project" value="UniProtKB-KW"/>
</dbReference>
<gene>
    <name evidence="1" type="ORF">ACFPFU_14380</name>
</gene>
<evidence type="ECO:0000313" key="1">
    <source>
        <dbReference type="EMBL" id="MFC4872880.1"/>
    </source>
</evidence>
<comment type="caution">
    <text evidence="1">The sequence shown here is derived from an EMBL/GenBank/DDBJ whole genome shotgun (WGS) entry which is preliminary data.</text>
</comment>
<dbReference type="Pfam" id="PF13692">
    <property type="entry name" value="Glyco_trans_1_4"/>
    <property type="match status" value="1"/>
</dbReference>